<dbReference type="EMBL" id="MU004192">
    <property type="protein sequence ID" value="KAF2493483.1"/>
    <property type="molecule type" value="Genomic_DNA"/>
</dbReference>
<dbReference type="GO" id="GO:0022857">
    <property type="term" value="F:transmembrane transporter activity"/>
    <property type="evidence" value="ECO:0007669"/>
    <property type="project" value="InterPro"/>
</dbReference>
<feature type="transmembrane region" description="Helical" evidence="6">
    <location>
        <begin position="351"/>
        <end position="371"/>
    </location>
</feature>
<dbReference type="Pfam" id="PF07690">
    <property type="entry name" value="MFS_1"/>
    <property type="match status" value="1"/>
</dbReference>
<feature type="compositionally biased region" description="Polar residues" evidence="5">
    <location>
        <begin position="7"/>
        <end position="16"/>
    </location>
</feature>
<organism evidence="7 8">
    <name type="scientific">Lophium mytilinum</name>
    <dbReference type="NCBI Taxonomy" id="390894"/>
    <lineage>
        <taxon>Eukaryota</taxon>
        <taxon>Fungi</taxon>
        <taxon>Dikarya</taxon>
        <taxon>Ascomycota</taxon>
        <taxon>Pezizomycotina</taxon>
        <taxon>Dothideomycetes</taxon>
        <taxon>Pleosporomycetidae</taxon>
        <taxon>Mytilinidiales</taxon>
        <taxon>Mytilinidiaceae</taxon>
        <taxon>Lophium</taxon>
    </lineage>
</organism>
<evidence type="ECO:0000256" key="1">
    <source>
        <dbReference type="ARBA" id="ARBA00004141"/>
    </source>
</evidence>
<feature type="transmembrane region" description="Helical" evidence="6">
    <location>
        <begin position="140"/>
        <end position="162"/>
    </location>
</feature>
<dbReference type="InterPro" id="IPR049680">
    <property type="entry name" value="FLVCR1-2_SLC49-like"/>
</dbReference>
<feature type="transmembrane region" description="Helical" evidence="6">
    <location>
        <begin position="193"/>
        <end position="215"/>
    </location>
</feature>
<feature type="transmembrane region" description="Helical" evidence="6">
    <location>
        <begin position="264"/>
        <end position="282"/>
    </location>
</feature>
<evidence type="ECO:0000313" key="8">
    <source>
        <dbReference type="Proteomes" id="UP000799750"/>
    </source>
</evidence>
<dbReference type="PANTHER" id="PTHR10924:SF6">
    <property type="entry name" value="SOLUTE CARRIER FAMILY 49 MEMBER A3"/>
    <property type="match status" value="1"/>
</dbReference>
<feature type="compositionally biased region" description="Low complexity" evidence="5">
    <location>
        <begin position="67"/>
        <end position="79"/>
    </location>
</feature>
<name>A0A6A6QP52_9PEZI</name>
<feature type="region of interest" description="Disordered" evidence="5">
    <location>
        <begin position="61"/>
        <end position="85"/>
    </location>
</feature>
<feature type="transmembrane region" description="Helical" evidence="6">
    <location>
        <begin position="102"/>
        <end position="120"/>
    </location>
</feature>
<evidence type="ECO:0000256" key="2">
    <source>
        <dbReference type="ARBA" id="ARBA00022692"/>
    </source>
</evidence>
<sequence length="545" mass="58425">MVAESAHPSSTPNPFVSRSKHHGWAKMDDVPDQSSKKDTTLLEEELPAGTRITSEESVDPIVDSMPESSTAAAETATRSNHWRHHSSNSHHNHHFRVYKRRWFGLIQLILLNIVVSWDWLTFAPLSATSSEYFNVSETAINWLSTGFLFAFVVISPLVIWTLNRGPKEAIISASVLVLLGNWIRYAGTRATGGHYGVVMFGQILTGLAQPFVLAAPTRYSDLWFTEGGRVSATAVASLANPFGGALGQLIGPLWCTKASEVPNMVLYTAIISSVAALPSFFIPEKPPTPPSASSALPKTPLKETISHLIHTPSFYPIFIAFSVYVGFFNAFSSLLNQILEPYGFTETQAGICGAVLIVVGLVFAAFTSPVFDRTHAYLLGIKLFIPVIAICYLAFVWAPQTRSLGAPYAIAAILGAASFALVPIALEYLVEVAYPASPEAGSTICWAGGQLLGGVFIVIMNALKEGTLQVVEGGDGKGQGPGDRPPGNMYRALVFQAVVACVVMPLPLALGIKRLGLGAGAVKGRLRLDEAGEAEAEGERQEDGA</sequence>
<keyword evidence="2 6" id="KW-0812">Transmembrane</keyword>
<feature type="transmembrane region" description="Helical" evidence="6">
    <location>
        <begin position="489"/>
        <end position="510"/>
    </location>
</feature>
<reference evidence="7" key="1">
    <citation type="journal article" date="2020" name="Stud. Mycol.">
        <title>101 Dothideomycetes genomes: a test case for predicting lifestyles and emergence of pathogens.</title>
        <authorList>
            <person name="Haridas S."/>
            <person name="Albert R."/>
            <person name="Binder M."/>
            <person name="Bloem J."/>
            <person name="Labutti K."/>
            <person name="Salamov A."/>
            <person name="Andreopoulos B."/>
            <person name="Baker S."/>
            <person name="Barry K."/>
            <person name="Bills G."/>
            <person name="Bluhm B."/>
            <person name="Cannon C."/>
            <person name="Castanera R."/>
            <person name="Culley D."/>
            <person name="Daum C."/>
            <person name="Ezra D."/>
            <person name="Gonzalez J."/>
            <person name="Henrissat B."/>
            <person name="Kuo A."/>
            <person name="Liang C."/>
            <person name="Lipzen A."/>
            <person name="Lutzoni F."/>
            <person name="Magnuson J."/>
            <person name="Mondo S."/>
            <person name="Nolan M."/>
            <person name="Ohm R."/>
            <person name="Pangilinan J."/>
            <person name="Park H.-J."/>
            <person name="Ramirez L."/>
            <person name="Alfaro M."/>
            <person name="Sun H."/>
            <person name="Tritt A."/>
            <person name="Yoshinaga Y."/>
            <person name="Zwiers L.-H."/>
            <person name="Turgeon B."/>
            <person name="Goodwin S."/>
            <person name="Spatafora J."/>
            <person name="Crous P."/>
            <person name="Grigoriev I."/>
        </authorList>
    </citation>
    <scope>NUCLEOTIDE SEQUENCE</scope>
    <source>
        <strain evidence="7">CBS 269.34</strain>
    </source>
</reference>
<proteinExistence type="predicted"/>
<keyword evidence="4 6" id="KW-0472">Membrane</keyword>
<dbReference type="Gene3D" id="1.20.1250.20">
    <property type="entry name" value="MFS general substrate transporter like domains"/>
    <property type="match status" value="2"/>
</dbReference>
<keyword evidence="8" id="KW-1185">Reference proteome</keyword>
<keyword evidence="3 6" id="KW-1133">Transmembrane helix</keyword>
<dbReference type="PANTHER" id="PTHR10924">
    <property type="entry name" value="MAJOR FACILITATOR SUPERFAMILY PROTEIN-RELATED"/>
    <property type="match status" value="1"/>
</dbReference>
<gene>
    <name evidence="7" type="ORF">BU16DRAFT_528783</name>
</gene>
<evidence type="ECO:0000313" key="7">
    <source>
        <dbReference type="EMBL" id="KAF2493483.1"/>
    </source>
</evidence>
<protein>
    <submittedName>
        <fullName evidence="7">MFS general substrate transporter</fullName>
    </submittedName>
</protein>
<dbReference type="InterPro" id="IPR036259">
    <property type="entry name" value="MFS_trans_sf"/>
</dbReference>
<feature type="transmembrane region" description="Helical" evidence="6">
    <location>
        <begin position="377"/>
        <end position="398"/>
    </location>
</feature>
<evidence type="ECO:0000256" key="6">
    <source>
        <dbReference type="SAM" id="Phobius"/>
    </source>
</evidence>
<dbReference type="AlphaFoldDB" id="A0A6A6QP52"/>
<accession>A0A6A6QP52</accession>
<feature type="transmembrane region" description="Helical" evidence="6">
    <location>
        <begin position="314"/>
        <end position="339"/>
    </location>
</feature>
<feature type="transmembrane region" description="Helical" evidence="6">
    <location>
        <begin position="405"/>
        <end position="426"/>
    </location>
</feature>
<evidence type="ECO:0000256" key="5">
    <source>
        <dbReference type="SAM" id="MobiDB-lite"/>
    </source>
</evidence>
<evidence type="ECO:0000256" key="3">
    <source>
        <dbReference type="ARBA" id="ARBA00022989"/>
    </source>
</evidence>
<dbReference type="Proteomes" id="UP000799750">
    <property type="component" value="Unassembled WGS sequence"/>
</dbReference>
<evidence type="ECO:0000256" key="4">
    <source>
        <dbReference type="ARBA" id="ARBA00023136"/>
    </source>
</evidence>
<dbReference type="OrthoDB" id="422206at2759"/>
<feature type="region of interest" description="Disordered" evidence="5">
    <location>
        <begin position="1"/>
        <end position="37"/>
    </location>
</feature>
<dbReference type="InterPro" id="IPR011701">
    <property type="entry name" value="MFS"/>
</dbReference>
<comment type="subcellular location">
    <subcellularLocation>
        <location evidence="1">Membrane</location>
        <topology evidence="1">Multi-pass membrane protein</topology>
    </subcellularLocation>
</comment>
<dbReference type="SUPFAM" id="SSF103473">
    <property type="entry name" value="MFS general substrate transporter"/>
    <property type="match status" value="1"/>
</dbReference>
<feature type="compositionally biased region" description="Basic and acidic residues" evidence="5">
    <location>
        <begin position="25"/>
        <end position="37"/>
    </location>
</feature>
<dbReference type="GO" id="GO:0016020">
    <property type="term" value="C:membrane"/>
    <property type="evidence" value="ECO:0007669"/>
    <property type="project" value="UniProtKB-SubCell"/>
</dbReference>